<dbReference type="AlphaFoldDB" id="A0AA48GP81"/>
<evidence type="ECO:0008006" key="5">
    <source>
        <dbReference type="Google" id="ProtNLM"/>
    </source>
</evidence>
<evidence type="ECO:0000256" key="2">
    <source>
        <dbReference type="SAM" id="SignalP"/>
    </source>
</evidence>
<reference evidence="4" key="1">
    <citation type="journal article" date="2023" name="Int. J. Syst. Evol. Microbiol.">
        <title>Mesoterricola silvestris gen. nov., sp. nov., Mesoterricola sediminis sp. nov., Geothrix oryzae sp. nov., Geothrix edaphica sp. nov., Geothrix rubra sp. nov., and Geothrix limicola sp. nov., six novel members of Acidobacteriota isolated from soils.</title>
        <authorList>
            <person name="Itoh H."/>
            <person name="Sugisawa Y."/>
            <person name="Mise K."/>
            <person name="Xu Z."/>
            <person name="Kuniyasu M."/>
            <person name="Ushijima N."/>
            <person name="Kawano K."/>
            <person name="Kobayashi E."/>
            <person name="Shiratori Y."/>
            <person name="Masuda Y."/>
            <person name="Senoo K."/>
        </authorList>
    </citation>
    <scope>NUCLEOTIDE SEQUENCE [LARGE SCALE GENOMIC DNA]</scope>
    <source>
        <strain evidence="4">W79</strain>
    </source>
</reference>
<dbReference type="EMBL" id="AP027080">
    <property type="protein sequence ID" value="BDU73150.1"/>
    <property type="molecule type" value="Genomic_DNA"/>
</dbReference>
<proteinExistence type="predicted"/>
<feature type="signal peptide" evidence="2">
    <location>
        <begin position="1"/>
        <end position="19"/>
    </location>
</feature>
<dbReference type="KEGG" id="msil:METEAL_23240"/>
<protein>
    <recommendedName>
        <fullName evidence="5">TRASH domain-containing protein</fullName>
    </recommendedName>
</protein>
<evidence type="ECO:0000313" key="3">
    <source>
        <dbReference type="EMBL" id="BDU73150.1"/>
    </source>
</evidence>
<feature type="region of interest" description="Disordered" evidence="1">
    <location>
        <begin position="61"/>
        <end position="87"/>
    </location>
</feature>
<feature type="chain" id="PRO_5041464810" description="TRASH domain-containing protein" evidence="2">
    <location>
        <begin position="20"/>
        <end position="87"/>
    </location>
</feature>
<accession>A0AA48GP81</accession>
<keyword evidence="4" id="KW-1185">Reference proteome</keyword>
<evidence type="ECO:0000256" key="1">
    <source>
        <dbReference type="SAM" id="MobiDB-lite"/>
    </source>
</evidence>
<keyword evidence="2" id="KW-0732">Signal</keyword>
<evidence type="ECO:0000313" key="4">
    <source>
        <dbReference type="Proteomes" id="UP001238179"/>
    </source>
</evidence>
<dbReference type="RefSeq" id="WP_316411791.1">
    <property type="nucleotide sequence ID" value="NZ_AP027080.1"/>
</dbReference>
<name>A0AA48GP81_9BACT</name>
<organism evidence="3 4">
    <name type="scientific">Mesoterricola silvestris</name>
    <dbReference type="NCBI Taxonomy" id="2927979"/>
    <lineage>
        <taxon>Bacteria</taxon>
        <taxon>Pseudomonadati</taxon>
        <taxon>Acidobacteriota</taxon>
        <taxon>Holophagae</taxon>
        <taxon>Holophagales</taxon>
        <taxon>Holophagaceae</taxon>
        <taxon>Mesoterricola</taxon>
    </lineage>
</organism>
<dbReference type="Proteomes" id="UP001238179">
    <property type="component" value="Chromosome"/>
</dbReference>
<gene>
    <name evidence="3" type="ORF">METEAL_23240</name>
</gene>
<sequence length="87" mass="9329">MLNLVFTLAVLAAPQANSASNTICPVLGLKVDGKSQIVTAKGRDYRICCADCEKNLKSNPDTYLDKNGNPKNAAKAMGSMEHEGHKH</sequence>